<sequence>MSVAISVIIPYFNSSRTILETVKSLEKQSFKAFEVIIVDDGSTMEEAAQLSLLESNKLNYLMLKQENKGAAEARNYGAQCAKGSYLIFLDSDDIIAPTYLEKCFNILEGNKNIKLVYSLARRFDASDEPWQLGDFHEFKDILPIFRPKPLPLGRGCRAVLLLDVLFQDAEWCTSHTSSKVGRRPQRT</sequence>
<dbReference type="PANTHER" id="PTHR43685:SF2">
    <property type="entry name" value="GLYCOSYLTRANSFERASE 2-LIKE DOMAIN-CONTAINING PROTEIN"/>
    <property type="match status" value="1"/>
</dbReference>
<accession>A0AA95H7U7</accession>
<evidence type="ECO:0000259" key="1">
    <source>
        <dbReference type="Pfam" id="PF00535"/>
    </source>
</evidence>
<gene>
    <name evidence="2" type="ORF">QJT80_05140</name>
</gene>
<dbReference type="KEGG" id="tdu:QJT80_05140"/>
<dbReference type="PANTHER" id="PTHR43685">
    <property type="entry name" value="GLYCOSYLTRANSFERASE"/>
    <property type="match status" value="1"/>
</dbReference>
<dbReference type="AlphaFoldDB" id="A0AA95H7U7"/>
<reference evidence="2" key="1">
    <citation type="journal article" date="2023" name="Int. J. Mol. Sci.">
        <title>Metagenomics Revealed a New Genus 'Candidatus Thiocaldithrix dubininis' gen. nov., sp. nov. and a New Species 'Candidatus Thiothrix putei' sp. nov. in the Family Thiotrichaceae, Some Members of Which Have Traits of Both Na+- and H+-Motive Energetics.</title>
        <authorList>
            <person name="Ravin N.V."/>
            <person name="Muntyan M.S."/>
            <person name="Smolyakov D.D."/>
            <person name="Rudenko T.S."/>
            <person name="Beletsky A.V."/>
            <person name="Mardanov A.V."/>
            <person name="Grabovich M.Y."/>
        </authorList>
    </citation>
    <scope>NUCLEOTIDE SEQUENCE</scope>
    <source>
        <strain evidence="2">GKL-01</strain>
    </source>
</reference>
<dbReference type="SUPFAM" id="SSF53448">
    <property type="entry name" value="Nucleotide-diphospho-sugar transferases"/>
    <property type="match status" value="1"/>
</dbReference>
<dbReference type="GO" id="GO:0016757">
    <property type="term" value="F:glycosyltransferase activity"/>
    <property type="evidence" value="ECO:0007669"/>
    <property type="project" value="UniProtKB-KW"/>
</dbReference>
<organism evidence="2">
    <name type="scientific">Candidatus Thiocaldithrix dubininis</name>
    <dbReference type="NCBI Taxonomy" id="3080823"/>
    <lineage>
        <taxon>Bacteria</taxon>
        <taxon>Pseudomonadati</taxon>
        <taxon>Pseudomonadota</taxon>
        <taxon>Gammaproteobacteria</taxon>
        <taxon>Thiotrichales</taxon>
        <taxon>Thiotrichaceae</taxon>
        <taxon>Candidatus Thiocaldithrix</taxon>
    </lineage>
</organism>
<proteinExistence type="predicted"/>
<evidence type="ECO:0000313" key="2">
    <source>
        <dbReference type="EMBL" id="WGZ91865.1"/>
    </source>
</evidence>
<dbReference type="Proteomes" id="UP001300672">
    <property type="component" value="Chromosome"/>
</dbReference>
<dbReference type="Gene3D" id="3.90.550.10">
    <property type="entry name" value="Spore Coat Polysaccharide Biosynthesis Protein SpsA, Chain A"/>
    <property type="match status" value="1"/>
</dbReference>
<dbReference type="InterPro" id="IPR029044">
    <property type="entry name" value="Nucleotide-diphossugar_trans"/>
</dbReference>
<keyword evidence="2" id="KW-0808">Transferase</keyword>
<dbReference type="InterPro" id="IPR001173">
    <property type="entry name" value="Glyco_trans_2-like"/>
</dbReference>
<dbReference type="Pfam" id="PF00535">
    <property type="entry name" value="Glycos_transf_2"/>
    <property type="match status" value="1"/>
</dbReference>
<protein>
    <submittedName>
        <fullName evidence="2">Glycosyltransferase family A protein</fullName>
        <ecNumber evidence="2">2.4.-.-</ecNumber>
    </submittedName>
</protein>
<dbReference type="EMBL" id="CP124755">
    <property type="protein sequence ID" value="WGZ91865.1"/>
    <property type="molecule type" value="Genomic_DNA"/>
</dbReference>
<dbReference type="EC" id="2.4.-.-" evidence="2"/>
<feature type="domain" description="Glycosyltransferase 2-like" evidence="1">
    <location>
        <begin position="6"/>
        <end position="135"/>
    </location>
</feature>
<name>A0AA95H7U7_9GAMM</name>
<keyword evidence="2" id="KW-0328">Glycosyltransferase</keyword>
<reference evidence="2" key="2">
    <citation type="submission" date="2023-04" db="EMBL/GenBank/DDBJ databases">
        <authorList>
            <person name="Beletskiy A.V."/>
            <person name="Mardanov A.V."/>
            <person name="Ravin N.V."/>
        </authorList>
    </citation>
    <scope>NUCLEOTIDE SEQUENCE</scope>
    <source>
        <strain evidence="2">GKL-01</strain>
    </source>
</reference>
<dbReference type="CDD" id="cd00761">
    <property type="entry name" value="Glyco_tranf_GTA_type"/>
    <property type="match status" value="1"/>
</dbReference>
<dbReference type="InterPro" id="IPR050834">
    <property type="entry name" value="Glycosyltransf_2"/>
</dbReference>